<comment type="subcellular location">
    <subcellularLocation>
        <location evidence="1">Nucleus</location>
    </subcellularLocation>
</comment>
<dbReference type="PROSITE" id="PS51450">
    <property type="entry name" value="LRR"/>
    <property type="match status" value="2"/>
</dbReference>
<keyword evidence="2" id="KW-0433">Leucine-rich repeat</keyword>
<dbReference type="InterPro" id="IPR032675">
    <property type="entry name" value="LRR_dom_sf"/>
</dbReference>
<name>A0AA38HI16_9CUCU</name>
<dbReference type="Gene3D" id="3.80.10.10">
    <property type="entry name" value="Ribonuclease Inhibitor"/>
    <property type="match status" value="1"/>
</dbReference>
<evidence type="ECO:0000256" key="5">
    <source>
        <dbReference type="ARBA" id="ARBA00024196"/>
    </source>
</evidence>
<dbReference type="PANTHER" id="PTHR10552">
    <property type="entry name" value="U2 SMALL NUCLEAR RIBONUCLEOPROTEIN A"/>
    <property type="match status" value="1"/>
</dbReference>
<feature type="compositionally biased region" description="Basic and acidic residues" evidence="7">
    <location>
        <begin position="160"/>
        <end position="174"/>
    </location>
</feature>
<comment type="caution">
    <text evidence="8">The sequence shown here is derived from an EMBL/GenBank/DDBJ whole genome shotgun (WGS) entry which is preliminary data.</text>
</comment>
<dbReference type="Pfam" id="PF14580">
    <property type="entry name" value="LRR_9"/>
    <property type="match status" value="1"/>
</dbReference>
<evidence type="ECO:0000256" key="1">
    <source>
        <dbReference type="ARBA" id="ARBA00004123"/>
    </source>
</evidence>
<evidence type="ECO:0000256" key="6">
    <source>
        <dbReference type="ARBA" id="ARBA00069881"/>
    </source>
</evidence>
<reference evidence="8" key="1">
    <citation type="journal article" date="2023" name="G3 (Bethesda)">
        <title>Whole genome assemblies of Zophobas morio and Tenebrio molitor.</title>
        <authorList>
            <person name="Kaur S."/>
            <person name="Stinson S.A."/>
            <person name="diCenzo G.C."/>
        </authorList>
    </citation>
    <scope>NUCLEOTIDE SEQUENCE</scope>
    <source>
        <strain evidence="8">QUZm001</strain>
    </source>
</reference>
<dbReference type="InterPro" id="IPR044640">
    <property type="entry name" value="RU2A"/>
</dbReference>
<dbReference type="GO" id="GO:0000398">
    <property type="term" value="P:mRNA splicing, via spliceosome"/>
    <property type="evidence" value="ECO:0007669"/>
    <property type="project" value="InterPro"/>
</dbReference>
<dbReference type="SUPFAM" id="SSF52058">
    <property type="entry name" value="L domain-like"/>
    <property type="match status" value="1"/>
</dbReference>
<evidence type="ECO:0000256" key="4">
    <source>
        <dbReference type="ARBA" id="ARBA00023242"/>
    </source>
</evidence>
<proteinExistence type="inferred from homology"/>
<organism evidence="8 9">
    <name type="scientific">Zophobas morio</name>
    <dbReference type="NCBI Taxonomy" id="2755281"/>
    <lineage>
        <taxon>Eukaryota</taxon>
        <taxon>Metazoa</taxon>
        <taxon>Ecdysozoa</taxon>
        <taxon>Arthropoda</taxon>
        <taxon>Hexapoda</taxon>
        <taxon>Insecta</taxon>
        <taxon>Pterygota</taxon>
        <taxon>Neoptera</taxon>
        <taxon>Endopterygota</taxon>
        <taxon>Coleoptera</taxon>
        <taxon>Polyphaga</taxon>
        <taxon>Cucujiformia</taxon>
        <taxon>Tenebrionidae</taxon>
        <taxon>Zophobas</taxon>
    </lineage>
</organism>
<dbReference type="FunFam" id="3.80.10.10:FF:000026">
    <property type="entry name" value="U2 small nuclear ribonucleoprotein A"/>
    <property type="match status" value="1"/>
</dbReference>
<dbReference type="GO" id="GO:0005634">
    <property type="term" value="C:nucleus"/>
    <property type="evidence" value="ECO:0007669"/>
    <property type="project" value="UniProtKB-SubCell"/>
</dbReference>
<dbReference type="InterPro" id="IPR001611">
    <property type="entry name" value="Leu-rich_rpt"/>
</dbReference>
<gene>
    <name evidence="8" type="ORF">Zmor_012292</name>
</gene>
<evidence type="ECO:0000256" key="2">
    <source>
        <dbReference type="ARBA" id="ARBA00022614"/>
    </source>
</evidence>
<evidence type="ECO:0000256" key="3">
    <source>
        <dbReference type="ARBA" id="ARBA00022737"/>
    </source>
</evidence>
<dbReference type="Proteomes" id="UP001168821">
    <property type="component" value="Unassembled WGS sequence"/>
</dbReference>
<dbReference type="SMART" id="SM00365">
    <property type="entry name" value="LRR_SD22"/>
    <property type="match status" value="3"/>
</dbReference>
<dbReference type="EMBL" id="JALNTZ010003892">
    <property type="protein sequence ID" value="KAJ3615793.1"/>
    <property type="molecule type" value="Genomic_DNA"/>
</dbReference>
<evidence type="ECO:0000313" key="9">
    <source>
        <dbReference type="Proteomes" id="UP001168821"/>
    </source>
</evidence>
<evidence type="ECO:0000313" key="8">
    <source>
        <dbReference type="EMBL" id="KAJ3615793.1"/>
    </source>
</evidence>
<feature type="region of interest" description="Disordered" evidence="7">
    <location>
        <begin position="160"/>
        <end position="192"/>
    </location>
</feature>
<keyword evidence="4" id="KW-0539">Nucleus</keyword>
<sequence>MRITAELIEESPQFLNTLRDRELDLRGNKVSAIENLGATLDQFDTIDLSDNEITRLEGFPQLKKLKTLFLNNNKIQKVDASLHERLPGLAELILTNNNLQTFTDIEDISKISSLRRLSLLKNPVAYKPNYRAYVIYKIPHVTVLDFRKVRHQERLDAKKLFGGEAGEKRKKEMPHQSSTAQRSVKKPTHERPFAEQISKIKAAILKAKTLNEVRHLEALLQAGKLPEDVLKLSQDGTE</sequence>
<evidence type="ECO:0000256" key="7">
    <source>
        <dbReference type="SAM" id="MobiDB-lite"/>
    </source>
</evidence>
<protein>
    <recommendedName>
        <fullName evidence="6">Probable U2 small nuclear ribonucleoprotein A'</fullName>
    </recommendedName>
</protein>
<accession>A0AA38HI16</accession>
<keyword evidence="3" id="KW-0677">Repeat</keyword>
<dbReference type="PANTHER" id="PTHR10552:SF6">
    <property type="entry name" value="U2 SMALL NUCLEAR RIBONUCLEOPROTEIN A"/>
    <property type="match status" value="1"/>
</dbReference>
<dbReference type="AlphaFoldDB" id="A0AA38HI16"/>
<keyword evidence="9" id="KW-1185">Reference proteome</keyword>
<comment type="similarity">
    <text evidence="5">Belongs to the U2 small nuclear ribonucleoprotein A family.</text>
</comment>
<dbReference type="GO" id="GO:0030620">
    <property type="term" value="F:U2 snRNA binding"/>
    <property type="evidence" value="ECO:0007669"/>
    <property type="project" value="InterPro"/>
</dbReference>